<feature type="region of interest" description="Disordered" evidence="1">
    <location>
        <begin position="50"/>
        <end position="85"/>
    </location>
</feature>
<evidence type="ECO:0000256" key="2">
    <source>
        <dbReference type="SAM" id="Phobius"/>
    </source>
</evidence>
<name>A0A0Q3VJ05_9BACI</name>
<keyword evidence="2" id="KW-0812">Transmembrane</keyword>
<reference evidence="3 4" key="1">
    <citation type="submission" date="2015-09" db="EMBL/GenBank/DDBJ databases">
        <title>Genome sequencing project for genomic taxonomy and phylogenomics of Bacillus-like bacteria.</title>
        <authorList>
            <person name="Liu B."/>
            <person name="Wang J."/>
            <person name="Zhu Y."/>
            <person name="Liu G."/>
            <person name="Chen Q."/>
            <person name="Chen Z."/>
            <person name="Lan J."/>
            <person name="Che J."/>
            <person name="Ge C."/>
            <person name="Shi H."/>
            <person name="Pan Z."/>
            <person name="Liu X."/>
        </authorList>
    </citation>
    <scope>NUCLEOTIDE SEQUENCE [LARGE SCALE GENOMIC DNA]</scope>
    <source>
        <strain evidence="3 4">FJAT-18043</strain>
    </source>
</reference>
<keyword evidence="2" id="KW-1133">Transmembrane helix</keyword>
<dbReference type="PATRIC" id="fig|1637975.4.peg.4676"/>
<dbReference type="SUPFAM" id="SSF52266">
    <property type="entry name" value="SGNH hydrolase"/>
    <property type="match status" value="1"/>
</dbReference>
<sequence>MSLRGKTIIAIIVLAVFGITVYYLIQQEQDVTSVPNIPLMKEEVDEQKEKFKEQTKPTLTEEASNQKVKVKEQTKPSSMVEDTQSGKGITAIGDSVILGVSSYLENMLPGIVIDGKVGRQMTHAQDVIDELKAQGKLGDRIIIELGTNGLFNKEKLRNLLHSLSGAEQIFLVNTRVPKDWQDTVNKGITEVAKEFSNTTVVDWYSASEGKDDYFTQDGVHLQPNGAKYYASIIAEAVKEASR</sequence>
<dbReference type="InterPro" id="IPR036514">
    <property type="entry name" value="SGNH_hydro_sf"/>
</dbReference>
<evidence type="ECO:0000313" key="3">
    <source>
        <dbReference type="EMBL" id="KQL21207.1"/>
    </source>
</evidence>
<proteinExistence type="predicted"/>
<evidence type="ECO:0000313" key="4">
    <source>
        <dbReference type="Proteomes" id="UP000050996"/>
    </source>
</evidence>
<dbReference type="STRING" id="1637975.AN957_23315"/>
<dbReference type="CDD" id="cd01840">
    <property type="entry name" value="SGNH_hydrolase_yrhL_like"/>
    <property type="match status" value="1"/>
</dbReference>
<dbReference type="EMBL" id="LJIX01000006">
    <property type="protein sequence ID" value="KQL21207.1"/>
    <property type="molecule type" value="Genomic_DNA"/>
</dbReference>
<feature type="compositionally biased region" description="Polar residues" evidence="1">
    <location>
        <begin position="75"/>
        <end position="85"/>
    </location>
</feature>
<accession>A0A0Q3VJ05</accession>
<feature type="transmembrane region" description="Helical" evidence="2">
    <location>
        <begin position="7"/>
        <end position="25"/>
    </location>
</feature>
<dbReference type="AlphaFoldDB" id="A0A0Q3VJ05"/>
<keyword evidence="4" id="KW-1185">Reference proteome</keyword>
<organism evidence="3 4">
    <name type="scientific">Cytobacillus solani</name>
    <dbReference type="NCBI Taxonomy" id="1637975"/>
    <lineage>
        <taxon>Bacteria</taxon>
        <taxon>Bacillati</taxon>
        <taxon>Bacillota</taxon>
        <taxon>Bacilli</taxon>
        <taxon>Bacillales</taxon>
        <taxon>Bacillaceae</taxon>
        <taxon>Cytobacillus</taxon>
    </lineage>
</organism>
<dbReference type="Gene3D" id="3.40.50.1110">
    <property type="entry name" value="SGNH hydrolase"/>
    <property type="match status" value="1"/>
</dbReference>
<feature type="compositionally biased region" description="Polar residues" evidence="1">
    <location>
        <begin position="56"/>
        <end position="67"/>
    </location>
</feature>
<gene>
    <name evidence="3" type="ORF">AN957_23315</name>
</gene>
<evidence type="ECO:0008006" key="5">
    <source>
        <dbReference type="Google" id="ProtNLM"/>
    </source>
</evidence>
<comment type="caution">
    <text evidence="3">The sequence shown here is derived from an EMBL/GenBank/DDBJ whole genome shotgun (WGS) entry which is preliminary data.</text>
</comment>
<dbReference type="RefSeq" id="WP_056686329.1">
    <property type="nucleotide sequence ID" value="NZ_LJIX01000006.1"/>
</dbReference>
<dbReference type="Proteomes" id="UP000050996">
    <property type="component" value="Unassembled WGS sequence"/>
</dbReference>
<protein>
    <recommendedName>
        <fullName evidence="5">Acyltransferase</fullName>
    </recommendedName>
</protein>
<evidence type="ECO:0000256" key="1">
    <source>
        <dbReference type="SAM" id="MobiDB-lite"/>
    </source>
</evidence>
<keyword evidence="2" id="KW-0472">Membrane</keyword>